<keyword evidence="4 10" id="KW-0812">Transmembrane</keyword>
<name>A0A7G8Z951_9HYME</name>
<dbReference type="PANTHER" id="PTHR21137">
    <property type="entry name" value="ODORANT RECEPTOR"/>
    <property type="match status" value="1"/>
</dbReference>
<evidence type="ECO:0000256" key="9">
    <source>
        <dbReference type="ARBA" id="ARBA00023224"/>
    </source>
</evidence>
<evidence type="ECO:0000313" key="11">
    <source>
        <dbReference type="EMBL" id="QNL14976.1"/>
    </source>
</evidence>
<organism evidence="11">
    <name type="scientific">Aulacocentrum confusum</name>
    <dbReference type="NCBI Taxonomy" id="2767324"/>
    <lineage>
        <taxon>Eukaryota</taxon>
        <taxon>Metazoa</taxon>
        <taxon>Ecdysozoa</taxon>
        <taxon>Arthropoda</taxon>
        <taxon>Hexapoda</taxon>
        <taxon>Insecta</taxon>
        <taxon>Pterygota</taxon>
        <taxon>Neoptera</taxon>
        <taxon>Endopterygota</taxon>
        <taxon>Hymenoptera</taxon>
        <taxon>Apocrita</taxon>
        <taxon>Ichneumonoidea</taxon>
        <taxon>Braconidae</taxon>
        <taxon>Macrocentrinae</taxon>
        <taxon>Aulacocentrum</taxon>
    </lineage>
</organism>
<proteinExistence type="evidence at transcript level"/>
<evidence type="ECO:0000256" key="5">
    <source>
        <dbReference type="ARBA" id="ARBA00022725"/>
    </source>
</evidence>
<dbReference type="AlphaFoldDB" id="A0A7G8Z951"/>
<evidence type="ECO:0000256" key="10">
    <source>
        <dbReference type="RuleBase" id="RU351113"/>
    </source>
</evidence>
<dbReference type="PANTHER" id="PTHR21137:SF35">
    <property type="entry name" value="ODORANT RECEPTOR 19A-RELATED"/>
    <property type="match status" value="1"/>
</dbReference>
<evidence type="ECO:0000256" key="2">
    <source>
        <dbReference type="ARBA" id="ARBA00022475"/>
    </source>
</evidence>
<dbReference type="GO" id="GO:0005886">
    <property type="term" value="C:plasma membrane"/>
    <property type="evidence" value="ECO:0007669"/>
    <property type="project" value="UniProtKB-SubCell"/>
</dbReference>
<dbReference type="InterPro" id="IPR004117">
    <property type="entry name" value="7tm6_olfct_rcpt"/>
</dbReference>
<comment type="subcellular location">
    <subcellularLocation>
        <location evidence="1 10">Cell membrane</location>
        <topology evidence="1 10">Multi-pass membrane protein</topology>
    </subcellularLocation>
</comment>
<keyword evidence="2" id="KW-1003">Cell membrane</keyword>
<protein>
    <recommendedName>
        <fullName evidence="10">Odorant receptor</fullName>
    </recommendedName>
</protein>
<accession>A0A7G8Z951</accession>
<keyword evidence="7 10" id="KW-0472">Membrane</keyword>
<dbReference type="Pfam" id="PF02949">
    <property type="entry name" value="7tm_6"/>
    <property type="match status" value="1"/>
</dbReference>
<keyword evidence="5 10" id="KW-0552">Olfaction</keyword>
<comment type="caution">
    <text evidence="10">Lacks conserved residue(s) required for the propagation of feature annotation.</text>
</comment>
<evidence type="ECO:0000256" key="4">
    <source>
        <dbReference type="ARBA" id="ARBA00022692"/>
    </source>
</evidence>
<sequence length="390" mass="45084">MELLKVSFTILQLLGFWRPVTWSGWKMWLYNFYTILVIFTLYSVTISQLIELLRSIDDAQEFIKNSLILLTTTNACAKVANILQKRSDILKLIEILQSEPCCPCNDIEYNIQKQFNYIISRNSLWYTILIETSVLCVNIGSILTDTPRRQLAFKAWLPYKTNTELSYWLTYIQQILAATTGSFINISYDTLIPGCMMLTCAQFEILKCRFKALSEISPSVVDDKTWINNLDGEKYEFERKIIANCVKHHLQIFRFAKLSNATFTITIFFQFSVSMVIICASVYGLSNVVPFTPEFTSIILYLICMLVQIFIFCFYGDRVTNKSINLQKDIYQLDWITYNTATRKSLLTIMTRSLRPIQFSSGHMVVLSLNSFKGLIQLSYSAYNVLKQSS</sequence>
<evidence type="ECO:0000256" key="6">
    <source>
        <dbReference type="ARBA" id="ARBA00022989"/>
    </source>
</evidence>
<evidence type="ECO:0000256" key="3">
    <source>
        <dbReference type="ARBA" id="ARBA00022606"/>
    </source>
</evidence>
<keyword evidence="3 10" id="KW-0716">Sensory transduction</keyword>
<dbReference type="GO" id="GO:0004984">
    <property type="term" value="F:olfactory receptor activity"/>
    <property type="evidence" value="ECO:0007669"/>
    <property type="project" value="InterPro"/>
</dbReference>
<keyword evidence="9 10" id="KW-0807">Transducer</keyword>
<evidence type="ECO:0000256" key="1">
    <source>
        <dbReference type="ARBA" id="ARBA00004651"/>
    </source>
</evidence>
<gene>
    <name evidence="11" type="primary">OR32</name>
</gene>
<evidence type="ECO:0000256" key="8">
    <source>
        <dbReference type="ARBA" id="ARBA00023170"/>
    </source>
</evidence>
<keyword evidence="6 10" id="KW-1133">Transmembrane helix</keyword>
<evidence type="ECO:0000256" key="7">
    <source>
        <dbReference type="ARBA" id="ARBA00023136"/>
    </source>
</evidence>
<comment type="similarity">
    <text evidence="10">Belongs to the insect chemoreceptor superfamily. Heteromeric odorant receptor channel (TC 1.A.69) family.</text>
</comment>
<dbReference type="GO" id="GO:0005549">
    <property type="term" value="F:odorant binding"/>
    <property type="evidence" value="ECO:0007669"/>
    <property type="project" value="InterPro"/>
</dbReference>
<keyword evidence="8 10" id="KW-0675">Receptor</keyword>
<feature type="transmembrane region" description="Helical" evidence="10">
    <location>
        <begin position="27"/>
        <end position="46"/>
    </location>
</feature>
<reference evidence="11" key="1">
    <citation type="submission" date="2020-06" db="EMBL/GenBank/DDBJ databases">
        <authorList>
            <person name="Sheng S."/>
        </authorList>
    </citation>
    <scope>NUCLEOTIDE SEQUENCE</scope>
    <source>
        <tissue evidence="11">Antenna</tissue>
    </source>
</reference>
<dbReference type="EMBL" id="MT670972">
    <property type="protein sequence ID" value="QNL14976.1"/>
    <property type="molecule type" value="mRNA"/>
</dbReference>
<feature type="transmembrane region" description="Helical" evidence="10">
    <location>
        <begin position="261"/>
        <end position="283"/>
    </location>
</feature>
<dbReference type="GO" id="GO:0007165">
    <property type="term" value="P:signal transduction"/>
    <property type="evidence" value="ECO:0007669"/>
    <property type="project" value="UniProtKB-KW"/>
</dbReference>
<feature type="transmembrane region" description="Helical" evidence="10">
    <location>
        <begin position="295"/>
        <end position="315"/>
    </location>
</feature>